<reference evidence="2" key="1">
    <citation type="submission" date="2016-10" db="EMBL/GenBank/DDBJ databases">
        <authorList>
            <person name="Varghese N."/>
            <person name="Submissions S."/>
        </authorList>
    </citation>
    <scope>NUCLEOTIDE SEQUENCE [LARGE SCALE GENOMIC DNA]</scope>
    <source>
        <strain evidence="2">LMG 22563</strain>
    </source>
</reference>
<organism evidence="1 2">
    <name type="scientific">Phytopseudomonas argentinensis</name>
    <dbReference type="NCBI Taxonomy" id="289370"/>
    <lineage>
        <taxon>Bacteria</taxon>
        <taxon>Pseudomonadati</taxon>
        <taxon>Pseudomonadota</taxon>
        <taxon>Gammaproteobacteria</taxon>
        <taxon>Pseudomonadales</taxon>
        <taxon>Pseudomonadaceae</taxon>
        <taxon>Phytopseudomonas</taxon>
    </lineage>
</organism>
<dbReference type="Gene3D" id="3.40.30.10">
    <property type="entry name" value="Glutaredoxin"/>
    <property type="match status" value="1"/>
</dbReference>
<protein>
    <submittedName>
        <fullName evidence="1">Uncharacterized protein</fullName>
    </submittedName>
</protein>
<dbReference type="InterPro" id="IPR036249">
    <property type="entry name" value="Thioredoxin-like_sf"/>
</dbReference>
<dbReference type="OrthoDB" id="5295821at2"/>
<accession>A0A1I3P0M0</accession>
<keyword evidence="2" id="KW-1185">Reference proteome</keyword>
<dbReference type="CDD" id="cd02947">
    <property type="entry name" value="TRX_family"/>
    <property type="match status" value="1"/>
</dbReference>
<evidence type="ECO:0000313" key="1">
    <source>
        <dbReference type="EMBL" id="SFJ14999.1"/>
    </source>
</evidence>
<proteinExistence type="predicted"/>
<dbReference type="EMBL" id="FORC01000004">
    <property type="protein sequence ID" value="SFJ14999.1"/>
    <property type="molecule type" value="Genomic_DNA"/>
</dbReference>
<dbReference type="RefSeq" id="WP_074888515.1">
    <property type="nucleotide sequence ID" value="NZ_FORC01000004.1"/>
</dbReference>
<dbReference type="AlphaFoldDB" id="A0A1I3P0M0"/>
<dbReference type="SUPFAM" id="SSF52833">
    <property type="entry name" value="Thioredoxin-like"/>
    <property type="match status" value="1"/>
</dbReference>
<sequence>MTKKTTHDDRPGCCHNDISLPSVATQLELTDFDADQRLLGLCGTSLVIFTSQGCSACRYARQQLAHMALPIERLAWIDAGENFGLVQRYEVSRLPALFVVRDGHFFGALHARLLAADLQQALAEVLARAPEDLP</sequence>
<dbReference type="Proteomes" id="UP000183018">
    <property type="component" value="Unassembled WGS sequence"/>
</dbReference>
<evidence type="ECO:0000313" key="2">
    <source>
        <dbReference type="Proteomes" id="UP000183018"/>
    </source>
</evidence>
<gene>
    <name evidence="1" type="ORF">SAMN05216602_4125</name>
</gene>
<dbReference type="STRING" id="289370.SAMN05216602_4125"/>
<name>A0A1I3P0M0_9GAMM</name>